<protein>
    <submittedName>
        <fullName evidence="2">Uncharacterized protein</fullName>
    </submittedName>
</protein>
<proteinExistence type="predicted"/>
<feature type="compositionally biased region" description="Basic and acidic residues" evidence="1">
    <location>
        <begin position="1"/>
        <end position="10"/>
    </location>
</feature>
<evidence type="ECO:0000256" key="1">
    <source>
        <dbReference type="SAM" id="MobiDB-lite"/>
    </source>
</evidence>
<evidence type="ECO:0000313" key="2">
    <source>
        <dbReference type="EMBL" id="PNH03033.1"/>
    </source>
</evidence>
<reference evidence="2 3" key="1">
    <citation type="journal article" date="2017" name="Mol. Biol. Evol.">
        <title>The 4-celled Tetrabaena socialis nuclear genome reveals the essential components for genetic control of cell number at the origin of multicellularity in the volvocine lineage.</title>
        <authorList>
            <person name="Featherston J."/>
            <person name="Arakaki Y."/>
            <person name="Hanschen E.R."/>
            <person name="Ferris P.J."/>
            <person name="Michod R.E."/>
            <person name="Olson B.J.S.C."/>
            <person name="Nozaki H."/>
            <person name="Durand P.M."/>
        </authorList>
    </citation>
    <scope>NUCLEOTIDE SEQUENCE [LARGE SCALE GENOMIC DNA]</scope>
    <source>
        <strain evidence="2 3">NIES-571</strain>
    </source>
</reference>
<sequence>MLHLRPKEPHLPGGGHPEAGLAKPSTPAALLLPPAGAGVAADEKLAALPSDGSKDSGIPCWNLEAARIRA</sequence>
<comment type="caution">
    <text evidence="2">The sequence shown here is derived from an EMBL/GenBank/DDBJ whole genome shotgun (WGS) entry which is preliminary data.</text>
</comment>
<dbReference type="EMBL" id="PGGS01000558">
    <property type="protein sequence ID" value="PNH03033.1"/>
    <property type="molecule type" value="Genomic_DNA"/>
</dbReference>
<feature type="region of interest" description="Disordered" evidence="1">
    <location>
        <begin position="1"/>
        <end position="29"/>
    </location>
</feature>
<name>A0A2J7ZRZ4_9CHLO</name>
<organism evidence="2 3">
    <name type="scientific">Tetrabaena socialis</name>
    <dbReference type="NCBI Taxonomy" id="47790"/>
    <lineage>
        <taxon>Eukaryota</taxon>
        <taxon>Viridiplantae</taxon>
        <taxon>Chlorophyta</taxon>
        <taxon>core chlorophytes</taxon>
        <taxon>Chlorophyceae</taxon>
        <taxon>CS clade</taxon>
        <taxon>Chlamydomonadales</taxon>
        <taxon>Tetrabaenaceae</taxon>
        <taxon>Tetrabaena</taxon>
    </lineage>
</organism>
<gene>
    <name evidence="2" type="ORF">TSOC_010922</name>
</gene>
<keyword evidence="3" id="KW-1185">Reference proteome</keyword>
<accession>A0A2J7ZRZ4</accession>
<evidence type="ECO:0000313" key="3">
    <source>
        <dbReference type="Proteomes" id="UP000236333"/>
    </source>
</evidence>
<dbReference type="Proteomes" id="UP000236333">
    <property type="component" value="Unassembled WGS sequence"/>
</dbReference>
<dbReference type="AlphaFoldDB" id="A0A2J7ZRZ4"/>